<dbReference type="EMBL" id="FOGC01000006">
    <property type="protein sequence ID" value="SEQ74324.1"/>
    <property type="molecule type" value="Genomic_DNA"/>
</dbReference>
<dbReference type="SUPFAM" id="SSF82657">
    <property type="entry name" value="BolA-like"/>
    <property type="match status" value="1"/>
</dbReference>
<organism evidence="4 5">
    <name type="scientific">Rosenbergiella nectarea</name>
    <dbReference type="NCBI Taxonomy" id="988801"/>
    <lineage>
        <taxon>Bacteria</taxon>
        <taxon>Pseudomonadati</taxon>
        <taxon>Pseudomonadota</taxon>
        <taxon>Gammaproteobacteria</taxon>
        <taxon>Enterobacterales</taxon>
        <taxon>Erwiniaceae</taxon>
        <taxon>Rosenbergiella</taxon>
    </lineage>
</organism>
<dbReference type="Pfam" id="PF01722">
    <property type="entry name" value="BolA"/>
    <property type="match status" value="1"/>
</dbReference>
<dbReference type="GO" id="GO:1990229">
    <property type="term" value="C:iron-sulfur cluster assembly complex"/>
    <property type="evidence" value="ECO:0007669"/>
    <property type="project" value="UniProtKB-ARBA"/>
</dbReference>
<sequence length="104" mass="11531">MIRQTIEEKLFQAFSPSHLDVQNESYRHNVPAGAESHFKVIIVSEQFTDQRFLARHRAIYSILGAELAGGVHALALHTYTPKEWAGLQDTVLSSPDCRGAGLIA</sequence>
<dbReference type="Gene3D" id="3.30.300.90">
    <property type="entry name" value="BolA-like"/>
    <property type="match status" value="1"/>
</dbReference>
<dbReference type="NCBIfam" id="NF008638">
    <property type="entry name" value="PRK11628.1"/>
    <property type="match status" value="1"/>
</dbReference>
<dbReference type="PIRSF" id="PIRSF003113">
    <property type="entry name" value="BolA"/>
    <property type="match status" value="1"/>
</dbReference>
<accession>A0A1H9IIC1</accession>
<evidence type="ECO:0000256" key="1">
    <source>
        <dbReference type="ARBA" id="ARBA00005578"/>
    </source>
</evidence>
<dbReference type="STRING" id="988801.SAMN05216522_10660"/>
<comment type="similarity">
    <text evidence="1 3">Belongs to the BolA/IbaG family.</text>
</comment>
<evidence type="ECO:0000313" key="5">
    <source>
        <dbReference type="Proteomes" id="UP000242515"/>
    </source>
</evidence>
<name>A0A1H9IIC1_9GAMM</name>
<reference evidence="5" key="1">
    <citation type="submission" date="2016-10" db="EMBL/GenBank/DDBJ databases">
        <authorList>
            <person name="Varghese N."/>
            <person name="Submissions S."/>
        </authorList>
    </citation>
    <scope>NUCLEOTIDE SEQUENCE [LARGE SCALE GENOMIC DNA]</scope>
    <source>
        <strain evidence="5">8N4</strain>
    </source>
</reference>
<dbReference type="GO" id="GO:0006351">
    <property type="term" value="P:DNA-templated transcription"/>
    <property type="evidence" value="ECO:0007669"/>
    <property type="project" value="TreeGrafter"/>
</dbReference>
<dbReference type="InterPro" id="IPR036065">
    <property type="entry name" value="BolA-like_sf"/>
</dbReference>
<dbReference type="GO" id="GO:0005829">
    <property type="term" value="C:cytosol"/>
    <property type="evidence" value="ECO:0007669"/>
    <property type="project" value="TreeGrafter"/>
</dbReference>
<dbReference type="FunFam" id="3.30.300.90:FF:000001">
    <property type="entry name" value="Transcriptional regulator BolA"/>
    <property type="match status" value="1"/>
</dbReference>
<keyword evidence="5" id="KW-1185">Reference proteome</keyword>
<dbReference type="InterPro" id="IPR002634">
    <property type="entry name" value="BolA"/>
</dbReference>
<protein>
    <recommendedName>
        <fullName evidence="2">DNA-binding transcriptional regulator BolA</fullName>
    </recommendedName>
</protein>
<dbReference type="PANTHER" id="PTHR46229:SF2">
    <property type="entry name" value="BOLA-LIKE PROTEIN 1"/>
    <property type="match status" value="1"/>
</dbReference>
<dbReference type="Proteomes" id="UP000242515">
    <property type="component" value="Unassembled WGS sequence"/>
</dbReference>
<evidence type="ECO:0000313" key="4">
    <source>
        <dbReference type="EMBL" id="SEQ74324.1"/>
    </source>
</evidence>
<evidence type="ECO:0000256" key="2">
    <source>
        <dbReference type="ARBA" id="ARBA00074073"/>
    </source>
</evidence>
<dbReference type="OrthoDB" id="9801469at2"/>
<evidence type="ECO:0000256" key="3">
    <source>
        <dbReference type="RuleBase" id="RU003860"/>
    </source>
</evidence>
<dbReference type="InterPro" id="IPR050961">
    <property type="entry name" value="BolA/IbaG_stress_morph_reg"/>
</dbReference>
<dbReference type="RefSeq" id="WP_092675573.1">
    <property type="nucleotide sequence ID" value="NZ_FOGC01000006.1"/>
</dbReference>
<proteinExistence type="inferred from homology"/>
<dbReference type="PANTHER" id="PTHR46229">
    <property type="entry name" value="BOLA TRANSCRIPTION REGULATOR"/>
    <property type="match status" value="1"/>
</dbReference>
<dbReference type="AlphaFoldDB" id="A0A1H9IIC1"/>
<gene>
    <name evidence="4" type="ORF">SAMN05216522_10660</name>
</gene>